<dbReference type="RefSeq" id="WP_227261765.1">
    <property type="nucleotide sequence ID" value="NZ_BAAADU010000002.1"/>
</dbReference>
<dbReference type="EMBL" id="BAAADU010000002">
    <property type="protein sequence ID" value="GAA0645904.1"/>
    <property type="molecule type" value="Genomic_DNA"/>
</dbReference>
<dbReference type="InterPro" id="IPR055550">
    <property type="entry name" value="DUF7126"/>
</dbReference>
<dbReference type="GeneID" id="68572361"/>
<dbReference type="Proteomes" id="UP001500194">
    <property type="component" value="Unassembled WGS sequence"/>
</dbReference>
<evidence type="ECO:0000313" key="1">
    <source>
        <dbReference type="EMBL" id="GAA0645904.1"/>
    </source>
</evidence>
<dbReference type="AlphaFoldDB" id="A0AAV3SYJ6"/>
<evidence type="ECO:0000313" key="2">
    <source>
        <dbReference type="Proteomes" id="UP001500194"/>
    </source>
</evidence>
<accession>A0AAV3SYJ6</accession>
<protein>
    <recommendedName>
        <fullName evidence="3">CTP synthetase</fullName>
    </recommendedName>
</protein>
<evidence type="ECO:0008006" key="3">
    <source>
        <dbReference type="Google" id="ProtNLM"/>
    </source>
</evidence>
<organism evidence="1 2">
    <name type="scientific">Salarchaeum japonicum</name>
    <dbReference type="NCBI Taxonomy" id="555573"/>
    <lineage>
        <taxon>Archaea</taxon>
        <taxon>Methanobacteriati</taxon>
        <taxon>Methanobacteriota</taxon>
        <taxon>Stenosarchaea group</taxon>
        <taxon>Halobacteria</taxon>
        <taxon>Halobacteriales</taxon>
        <taxon>Halobacteriaceae</taxon>
    </lineage>
</organism>
<comment type="caution">
    <text evidence="1">The sequence shown here is derived from an EMBL/GenBank/DDBJ whole genome shotgun (WGS) entry which is preliminary data.</text>
</comment>
<sequence length="107" mass="11189">MNAILVGPDRGLGDALAEHGVSVERIDLGSATELEDAGVADTDLLVLTDVGESTAVSVALELNDRLKTVVYSPDTIPEFVRGQLDLALDTELLDADLVAEELTGVEA</sequence>
<gene>
    <name evidence="1" type="ORF">GCM10009019_05220</name>
</gene>
<reference evidence="1 2" key="1">
    <citation type="journal article" date="2019" name="Int. J. Syst. Evol. Microbiol.">
        <title>The Global Catalogue of Microorganisms (GCM) 10K type strain sequencing project: providing services to taxonomists for standard genome sequencing and annotation.</title>
        <authorList>
            <consortium name="The Broad Institute Genomics Platform"/>
            <consortium name="The Broad Institute Genome Sequencing Center for Infectious Disease"/>
            <person name="Wu L."/>
            <person name="Ma J."/>
        </authorList>
    </citation>
    <scope>NUCLEOTIDE SEQUENCE [LARGE SCALE GENOMIC DNA]</scope>
    <source>
        <strain evidence="1 2">JCM 16327</strain>
    </source>
</reference>
<dbReference type="Pfam" id="PF23443">
    <property type="entry name" value="DUF7126"/>
    <property type="match status" value="1"/>
</dbReference>
<proteinExistence type="predicted"/>
<name>A0AAV3SYJ6_9EURY</name>
<keyword evidence="2" id="KW-1185">Reference proteome</keyword>